<accession>A0A0D8HFT6</accession>
<evidence type="ECO:0000256" key="7">
    <source>
        <dbReference type="SAM" id="Phobius"/>
    </source>
</evidence>
<evidence type="ECO:0000256" key="4">
    <source>
        <dbReference type="ARBA" id="ARBA00023136"/>
    </source>
</evidence>
<dbReference type="Proteomes" id="UP000032360">
    <property type="component" value="Unassembled WGS sequence"/>
</dbReference>
<dbReference type="InterPro" id="IPR035973">
    <property type="entry name" value="Cyt_c_oxidase_su3-like_sf"/>
</dbReference>
<organism evidence="9 10">
    <name type="scientific">Acidithrix ferrooxidans</name>
    <dbReference type="NCBI Taxonomy" id="1280514"/>
    <lineage>
        <taxon>Bacteria</taxon>
        <taxon>Bacillati</taxon>
        <taxon>Actinomycetota</taxon>
        <taxon>Acidimicrobiia</taxon>
        <taxon>Acidimicrobiales</taxon>
        <taxon>Acidimicrobiaceae</taxon>
        <taxon>Acidithrix</taxon>
    </lineage>
</organism>
<evidence type="ECO:0000256" key="1">
    <source>
        <dbReference type="ARBA" id="ARBA00004141"/>
    </source>
</evidence>
<keyword evidence="2 6" id="KW-0812">Transmembrane</keyword>
<dbReference type="PROSITE" id="PS50253">
    <property type="entry name" value="COX3"/>
    <property type="match status" value="1"/>
</dbReference>
<dbReference type="AlphaFoldDB" id="A0A0D8HFT6"/>
<keyword evidence="3 7" id="KW-1133">Transmembrane helix</keyword>
<evidence type="ECO:0000256" key="6">
    <source>
        <dbReference type="RuleBase" id="RU003376"/>
    </source>
</evidence>
<sequence>MSEITEDRPVVDEVQLYHEAALGSHWWGARIAIGLVMTLFGGIAFAYFYLRSLNSHGLWDPHGQTASTLMGSLILTLVLLSAILNAYGNFRLKKGSTIDWQVANITALLAGLFAAGFQIWELSRLNFFPGAFGYAGVYVAFAPVYSGVIILSMYWLETLIARSLRNARALASDGGVGLSSSMMAENFRSNLEGFSYYWAFMAIVSVVFFVLFYVL</sequence>
<feature type="transmembrane region" description="Helical" evidence="7">
    <location>
        <begin position="102"/>
        <end position="120"/>
    </location>
</feature>
<dbReference type="InterPro" id="IPR013833">
    <property type="entry name" value="Cyt_c_oxidase_su3_a-hlx"/>
</dbReference>
<dbReference type="OrthoDB" id="5244085at2"/>
<comment type="similarity">
    <text evidence="6">Belongs to the cytochrome c oxidase subunit 3 family.</text>
</comment>
<comment type="caution">
    <text evidence="9">The sequence shown here is derived from an EMBL/GenBank/DDBJ whole genome shotgun (WGS) entry which is preliminary data.</text>
</comment>
<feature type="transmembrane region" description="Helical" evidence="7">
    <location>
        <begin position="196"/>
        <end position="214"/>
    </location>
</feature>
<dbReference type="RefSeq" id="WP_052605979.1">
    <property type="nucleotide sequence ID" value="NZ_JXYS01000074.1"/>
</dbReference>
<dbReference type="GO" id="GO:0005886">
    <property type="term" value="C:plasma membrane"/>
    <property type="evidence" value="ECO:0007669"/>
    <property type="project" value="UniProtKB-SubCell"/>
</dbReference>
<dbReference type="STRING" id="1280514.AXFE_23670"/>
<dbReference type="GO" id="GO:0004129">
    <property type="term" value="F:cytochrome-c oxidase activity"/>
    <property type="evidence" value="ECO:0007669"/>
    <property type="project" value="InterPro"/>
</dbReference>
<evidence type="ECO:0000259" key="8">
    <source>
        <dbReference type="PROSITE" id="PS50253"/>
    </source>
</evidence>
<evidence type="ECO:0000256" key="5">
    <source>
        <dbReference type="ARBA" id="ARBA00031400"/>
    </source>
</evidence>
<dbReference type="SUPFAM" id="SSF81452">
    <property type="entry name" value="Cytochrome c oxidase subunit III-like"/>
    <property type="match status" value="1"/>
</dbReference>
<feature type="domain" description="Heme-copper oxidase subunit III family profile" evidence="8">
    <location>
        <begin position="1"/>
        <end position="215"/>
    </location>
</feature>
<evidence type="ECO:0000313" key="9">
    <source>
        <dbReference type="EMBL" id="KJF16788.1"/>
    </source>
</evidence>
<gene>
    <name evidence="9" type="ORF">AXFE_23670</name>
</gene>
<comment type="subcellular location">
    <subcellularLocation>
        <location evidence="6">Cell membrane</location>
        <topology evidence="6">Multi-pass membrane protein</topology>
    </subcellularLocation>
    <subcellularLocation>
        <location evidence="1">Membrane</location>
        <topology evidence="1">Multi-pass membrane protein</topology>
    </subcellularLocation>
</comment>
<dbReference type="GO" id="GO:0022904">
    <property type="term" value="P:respiratory electron transport chain"/>
    <property type="evidence" value="ECO:0007669"/>
    <property type="project" value="InterPro"/>
</dbReference>
<protein>
    <recommendedName>
        <fullName evidence="5">Cytochrome aa3 subunit 3</fullName>
    </recommendedName>
</protein>
<feature type="transmembrane region" description="Helical" evidence="7">
    <location>
        <begin position="31"/>
        <end position="50"/>
    </location>
</feature>
<keyword evidence="10" id="KW-1185">Reference proteome</keyword>
<evidence type="ECO:0000256" key="3">
    <source>
        <dbReference type="ARBA" id="ARBA00022989"/>
    </source>
</evidence>
<evidence type="ECO:0000313" key="10">
    <source>
        <dbReference type="Proteomes" id="UP000032360"/>
    </source>
</evidence>
<proteinExistence type="inferred from homology"/>
<name>A0A0D8HFT6_9ACTN</name>
<keyword evidence="4 7" id="KW-0472">Membrane</keyword>
<dbReference type="Gene3D" id="1.20.120.80">
    <property type="entry name" value="Cytochrome c oxidase, subunit III, four-helix bundle"/>
    <property type="match status" value="1"/>
</dbReference>
<feature type="transmembrane region" description="Helical" evidence="7">
    <location>
        <begin position="70"/>
        <end position="90"/>
    </location>
</feature>
<evidence type="ECO:0000256" key="2">
    <source>
        <dbReference type="ARBA" id="ARBA00022692"/>
    </source>
</evidence>
<reference evidence="9 10" key="1">
    <citation type="submission" date="2015-01" db="EMBL/GenBank/DDBJ databases">
        <title>Draft genome of the acidophilic iron oxidizer Acidithrix ferrooxidans strain Py-F3.</title>
        <authorList>
            <person name="Poehlein A."/>
            <person name="Eisen S."/>
            <person name="Schloemann M."/>
            <person name="Johnson B.D."/>
            <person name="Daniel R."/>
            <person name="Muehling M."/>
        </authorList>
    </citation>
    <scope>NUCLEOTIDE SEQUENCE [LARGE SCALE GENOMIC DNA]</scope>
    <source>
        <strain evidence="9 10">Py-F3</strain>
    </source>
</reference>
<dbReference type="EMBL" id="JXYS01000074">
    <property type="protein sequence ID" value="KJF16788.1"/>
    <property type="molecule type" value="Genomic_DNA"/>
</dbReference>
<feature type="transmembrane region" description="Helical" evidence="7">
    <location>
        <begin position="132"/>
        <end position="156"/>
    </location>
</feature>
<dbReference type="InterPro" id="IPR000298">
    <property type="entry name" value="Cyt_c_oxidase-like_su3"/>
</dbReference>